<dbReference type="PATRIC" id="fig|1423779.3.peg.1571"/>
<name>A0A0R1WE74_9LACO</name>
<protein>
    <submittedName>
        <fullName evidence="1">Uncharacterized protein</fullName>
    </submittedName>
</protein>
<accession>A0A0R1WE74</accession>
<proteinExistence type="predicted"/>
<sequence>MGNEAEANEFMVDLMLDGVNPHDYETKGQLLQACGIPTWAEKYVDWRNLIK</sequence>
<evidence type="ECO:0000313" key="2">
    <source>
        <dbReference type="Proteomes" id="UP000050973"/>
    </source>
</evidence>
<organism evidence="1 2">
    <name type="scientific">Limosilactobacillus oris DSM 4864</name>
    <dbReference type="NCBI Taxonomy" id="1423779"/>
    <lineage>
        <taxon>Bacteria</taxon>
        <taxon>Bacillati</taxon>
        <taxon>Bacillota</taxon>
        <taxon>Bacilli</taxon>
        <taxon>Lactobacillales</taxon>
        <taxon>Lactobacillaceae</taxon>
        <taxon>Limosilactobacillus</taxon>
    </lineage>
</organism>
<reference evidence="1 2" key="1">
    <citation type="journal article" date="2015" name="Genome Announc.">
        <title>Expanding the biotechnology potential of lactobacilli through comparative genomics of 213 strains and associated genera.</title>
        <authorList>
            <person name="Sun Z."/>
            <person name="Harris H.M."/>
            <person name="McCann A."/>
            <person name="Guo C."/>
            <person name="Argimon S."/>
            <person name="Zhang W."/>
            <person name="Yang X."/>
            <person name="Jeffery I.B."/>
            <person name="Cooney J.C."/>
            <person name="Kagawa T.F."/>
            <person name="Liu W."/>
            <person name="Song Y."/>
            <person name="Salvetti E."/>
            <person name="Wrobel A."/>
            <person name="Rasinkangas P."/>
            <person name="Parkhill J."/>
            <person name="Rea M.C."/>
            <person name="O'Sullivan O."/>
            <person name="Ritari J."/>
            <person name="Douillard F.P."/>
            <person name="Paul Ross R."/>
            <person name="Yang R."/>
            <person name="Briner A.E."/>
            <person name="Felis G.E."/>
            <person name="de Vos W.M."/>
            <person name="Barrangou R."/>
            <person name="Klaenhammer T.R."/>
            <person name="Caufield P.W."/>
            <person name="Cui Y."/>
            <person name="Zhang H."/>
            <person name="O'Toole P.W."/>
        </authorList>
    </citation>
    <scope>NUCLEOTIDE SEQUENCE [LARGE SCALE GENOMIC DNA]</scope>
    <source>
        <strain evidence="1 2">DSM 4864</strain>
    </source>
</reference>
<dbReference type="AlphaFoldDB" id="A0A0R1WE74"/>
<dbReference type="Proteomes" id="UP000050973">
    <property type="component" value="Unassembled WGS sequence"/>
</dbReference>
<comment type="caution">
    <text evidence="1">The sequence shown here is derived from an EMBL/GenBank/DDBJ whole genome shotgun (WGS) entry which is preliminary data.</text>
</comment>
<gene>
    <name evidence="1" type="ORF">FC49_GL001521</name>
</gene>
<evidence type="ECO:0000313" key="1">
    <source>
        <dbReference type="EMBL" id="KRM16113.1"/>
    </source>
</evidence>
<dbReference type="EMBL" id="AZGE01000005">
    <property type="protein sequence ID" value="KRM16113.1"/>
    <property type="molecule type" value="Genomic_DNA"/>
</dbReference>